<dbReference type="AlphaFoldDB" id="Q92GT8"/>
<reference evidence="1 2" key="1">
    <citation type="journal article" date="2001" name="Science">
        <title>Mechanisms of evolution in Rickettsia conorii and R. prowazekii.</title>
        <authorList>
            <person name="Ogata H."/>
            <person name="Audic S."/>
            <person name="Renesto-Audiffren P."/>
            <person name="Fournier P.-E."/>
            <person name="Barbe V."/>
            <person name="Samson D."/>
            <person name="Roux V."/>
            <person name="Cossart P."/>
            <person name="Weissenbach J."/>
            <person name="Claverie J.-M."/>
            <person name="Raoult D."/>
        </authorList>
    </citation>
    <scope>NUCLEOTIDE SEQUENCE [LARGE SCALE GENOMIC DNA]</scope>
    <source>
        <strain evidence="2">ATCC VR-613 / Malish 7</strain>
    </source>
</reference>
<sequence length="107" mass="12489">MSKSQEQEQESIDNIRQQFDEEYKNLSWVQVGYLALGADTGNKQYDELNKRYLDLNKDNLGIIQKVLSKQSGMFLVHCSLPGRLLKFYLILHWSLITSEKREVLPLV</sequence>
<keyword evidence="1" id="KW-0012">Acyltransferase</keyword>
<keyword evidence="1" id="KW-0808">Transferase</keyword>
<protein>
    <submittedName>
        <fullName evidence="1">Uncharacterized protein</fullName>
    </submittedName>
</protein>
<organism evidence="1 2">
    <name type="scientific">Rickettsia conorii (strain ATCC VR-613 / Malish 7)</name>
    <dbReference type="NCBI Taxonomy" id="272944"/>
    <lineage>
        <taxon>Bacteria</taxon>
        <taxon>Pseudomonadati</taxon>
        <taxon>Pseudomonadota</taxon>
        <taxon>Alphaproteobacteria</taxon>
        <taxon>Rickettsiales</taxon>
        <taxon>Rickettsiaceae</taxon>
        <taxon>Rickettsieae</taxon>
        <taxon>Rickettsia</taxon>
        <taxon>spotted fever group</taxon>
    </lineage>
</organism>
<dbReference type="Proteomes" id="UP000000816">
    <property type="component" value="Chromosome"/>
</dbReference>
<dbReference type="RefSeq" id="WP_010977612.1">
    <property type="nucleotide sequence ID" value="NC_003103.1"/>
</dbReference>
<dbReference type="GO" id="GO:0016746">
    <property type="term" value="F:acyltransferase activity"/>
    <property type="evidence" value="ECO:0007669"/>
    <property type="project" value="UniProtKB-KW"/>
</dbReference>
<dbReference type="GeneID" id="23331520"/>
<evidence type="ECO:0000313" key="2">
    <source>
        <dbReference type="Proteomes" id="UP000000816"/>
    </source>
</evidence>
<dbReference type="HOGENOM" id="CLU_2208062_0_0_5"/>
<proteinExistence type="predicted"/>
<dbReference type="EMBL" id="AE006914">
    <property type="protein sequence ID" value="AAL03572.1"/>
    <property type="molecule type" value="Genomic_DNA"/>
</dbReference>
<name>Q92GT8_RICCN</name>
<accession>Q92GT8</accession>
<dbReference type="PIR" id="B97829">
    <property type="entry name" value="B97829"/>
</dbReference>
<dbReference type="KEGG" id="rco:RC1034"/>
<gene>
    <name evidence="1" type="ordered locus">RC1034</name>
</gene>
<evidence type="ECO:0000313" key="1">
    <source>
        <dbReference type="EMBL" id="AAL03572.1"/>
    </source>
</evidence>